<accession>F4S6W3</accession>
<dbReference type="VEuPathDB" id="FungiDB:MELLADRAFT_73351"/>
<dbReference type="InParanoid" id="F4S6W3"/>
<feature type="region of interest" description="Disordered" evidence="1">
    <location>
        <begin position="59"/>
        <end position="80"/>
    </location>
</feature>
<name>F4S6W3_MELLP</name>
<dbReference type="AlphaFoldDB" id="F4S6W3"/>
<feature type="region of interest" description="Disordered" evidence="1">
    <location>
        <begin position="1"/>
        <end position="37"/>
    </location>
</feature>
<feature type="compositionally biased region" description="Polar residues" evidence="1">
    <location>
        <begin position="60"/>
        <end position="73"/>
    </location>
</feature>
<organism evidence="3">
    <name type="scientific">Melampsora larici-populina (strain 98AG31 / pathotype 3-4-7)</name>
    <name type="common">Poplar leaf rust fungus</name>
    <dbReference type="NCBI Taxonomy" id="747676"/>
    <lineage>
        <taxon>Eukaryota</taxon>
        <taxon>Fungi</taxon>
        <taxon>Dikarya</taxon>
        <taxon>Basidiomycota</taxon>
        <taxon>Pucciniomycotina</taxon>
        <taxon>Pucciniomycetes</taxon>
        <taxon>Pucciniales</taxon>
        <taxon>Melampsoraceae</taxon>
        <taxon>Melampsora</taxon>
    </lineage>
</organism>
<dbReference type="GeneID" id="18932359"/>
<feature type="compositionally biased region" description="Polar residues" evidence="1">
    <location>
        <begin position="17"/>
        <end position="27"/>
    </location>
</feature>
<dbReference type="Proteomes" id="UP000001072">
    <property type="component" value="Unassembled WGS sequence"/>
</dbReference>
<evidence type="ECO:0000313" key="3">
    <source>
        <dbReference type="Proteomes" id="UP000001072"/>
    </source>
</evidence>
<proteinExistence type="predicted"/>
<evidence type="ECO:0000313" key="2">
    <source>
        <dbReference type="EMBL" id="EGF99646.1"/>
    </source>
</evidence>
<dbReference type="RefSeq" id="XP_007417075.1">
    <property type="nucleotide sequence ID" value="XM_007417013.1"/>
</dbReference>
<reference evidence="3" key="1">
    <citation type="journal article" date="2011" name="Proc. Natl. Acad. Sci. U.S.A.">
        <title>Obligate biotrophy features unraveled by the genomic analysis of rust fungi.</title>
        <authorList>
            <person name="Duplessis S."/>
            <person name="Cuomo C.A."/>
            <person name="Lin Y.-C."/>
            <person name="Aerts A."/>
            <person name="Tisserant E."/>
            <person name="Veneault-Fourrey C."/>
            <person name="Joly D.L."/>
            <person name="Hacquard S."/>
            <person name="Amselem J."/>
            <person name="Cantarel B.L."/>
            <person name="Chiu R."/>
            <person name="Coutinho P.M."/>
            <person name="Feau N."/>
            <person name="Field M."/>
            <person name="Frey P."/>
            <person name="Gelhaye E."/>
            <person name="Goldberg J."/>
            <person name="Grabherr M.G."/>
            <person name="Kodira C.D."/>
            <person name="Kohler A."/>
            <person name="Kuees U."/>
            <person name="Lindquist E.A."/>
            <person name="Lucas S.M."/>
            <person name="Mago R."/>
            <person name="Mauceli E."/>
            <person name="Morin E."/>
            <person name="Murat C."/>
            <person name="Pangilinan J.L."/>
            <person name="Park R."/>
            <person name="Pearson M."/>
            <person name="Quesneville H."/>
            <person name="Rouhier N."/>
            <person name="Sakthikumar S."/>
            <person name="Salamov A.A."/>
            <person name="Schmutz J."/>
            <person name="Selles B."/>
            <person name="Shapiro H."/>
            <person name="Tanguay P."/>
            <person name="Tuskan G.A."/>
            <person name="Henrissat B."/>
            <person name="Van de Peer Y."/>
            <person name="Rouze P."/>
            <person name="Ellis J.G."/>
            <person name="Dodds P.N."/>
            <person name="Schein J.E."/>
            <person name="Zhong S."/>
            <person name="Hamelin R.C."/>
            <person name="Grigoriev I.V."/>
            <person name="Szabo L.J."/>
            <person name="Martin F."/>
        </authorList>
    </citation>
    <scope>NUCLEOTIDE SEQUENCE [LARGE SCALE GENOMIC DNA]</scope>
    <source>
        <strain evidence="3">98AG31 / pathotype 3-4-7</strain>
    </source>
</reference>
<dbReference type="HOGENOM" id="CLU_2590252_0_0_1"/>
<keyword evidence="3" id="KW-1185">Reference proteome</keyword>
<sequence>MTSNEARRASAEHKLLGTSTQSVSTPRARTLSAHPMAISTPPEAIQLYLRKAEVLKMTPNHASPTPNLVTSVSVRKHWRP</sequence>
<feature type="compositionally biased region" description="Basic and acidic residues" evidence="1">
    <location>
        <begin position="1"/>
        <end position="15"/>
    </location>
</feature>
<protein>
    <submittedName>
        <fullName evidence="2">Uncharacterized protein</fullName>
    </submittedName>
</protein>
<evidence type="ECO:0000256" key="1">
    <source>
        <dbReference type="SAM" id="MobiDB-lite"/>
    </source>
</evidence>
<gene>
    <name evidence="2" type="ORF">MELLADRAFT_73351</name>
</gene>
<dbReference type="EMBL" id="GL883156">
    <property type="protein sequence ID" value="EGF99646.1"/>
    <property type="molecule type" value="Genomic_DNA"/>
</dbReference>
<dbReference type="KEGG" id="mlr:MELLADRAFT_73351"/>